<dbReference type="Gene3D" id="1.20.80.10">
    <property type="match status" value="1"/>
</dbReference>
<dbReference type="Proteomes" id="UP000017836">
    <property type="component" value="Unassembled WGS sequence"/>
</dbReference>
<feature type="region of interest" description="Disordered" evidence="3">
    <location>
        <begin position="138"/>
        <end position="243"/>
    </location>
</feature>
<evidence type="ECO:0000259" key="5">
    <source>
        <dbReference type="PROSITE" id="PS51228"/>
    </source>
</evidence>
<keyword evidence="2" id="KW-0446">Lipid-binding</keyword>
<feature type="signal peptide" evidence="4">
    <location>
        <begin position="1"/>
        <end position="18"/>
    </location>
</feature>
<dbReference type="InterPro" id="IPR014352">
    <property type="entry name" value="FERM/acyl-CoA-bd_prot_sf"/>
</dbReference>
<gene>
    <name evidence="6" type="ORF">AMTR_s00041p00158160</name>
</gene>
<dbReference type="InterPro" id="IPR000582">
    <property type="entry name" value="Acyl-CoA-binding_protein"/>
</dbReference>
<evidence type="ECO:0000256" key="1">
    <source>
        <dbReference type="ARBA" id="ARBA00005567"/>
    </source>
</evidence>
<dbReference type="Pfam" id="PF00887">
    <property type="entry name" value="ACBP"/>
    <property type="match status" value="1"/>
</dbReference>
<dbReference type="GO" id="GO:0000062">
    <property type="term" value="F:fatty-acyl-CoA binding"/>
    <property type="evidence" value="ECO:0000318"/>
    <property type="project" value="GO_Central"/>
</dbReference>
<protein>
    <recommendedName>
        <fullName evidence="5">ACB domain-containing protein</fullName>
    </recommendedName>
</protein>
<dbReference type="HOGENOM" id="CLU_065459_0_0_1"/>
<keyword evidence="7" id="KW-1185">Reference proteome</keyword>
<sequence length="443" mass="48732">MEILQELLITAFISLVLAFLIAKLVSDSNGEHDPSPPSNASKPNTRILSEEEPSKLNYTSTLQGSNVESASATNPDKNGDDLAEEMVNVQEFALNLAKKSPEKDTVNELDLGSLEREGKFLVAEELDLETLTDTLTEDETVGDVNPEPVPSVTEEQEHTKPCEFEQNSKEEPELVDAIKSELELEKEESKPVKVSEVEEKLTEDGTQHVNPGFGEERIEKEKTSGEKEELLLEDKGEPASEDDKVNNLRANERESLLGDDEEWEGIERSDLEKLFAVASKFVESESNELLSRVGSDVQMQLYGLHKVATEGTCYGSQPSALKISARAKWNAWQRLGIMNPEVAMEQYIDLLSDKIPGWKEKIPEVGGIYSPKAGISLTADPVLCSSINSQATSESERKKEDIYDCGLQGDTIGFSNMAQQDIPVNLHGHGKAESTTSFSTGPT</sequence>
<feature type="compositionally biased region" description="Basic and acidic residues" evidence="3">
    <location>
        <begin position="155"/>
        <end position="206"/>
    </location>
</feature>
<feature type="compositionally biased region" description="Basic and acidic residues" evidence="3">
    <location>
        <begin position="214"/>
        <end position="243"/>
    </location>
</feature>
<dbReference type="PANTHER" id="PTHR23310:SF105">
    <property type="entry name" value="ACYL-COA-BINDING DOMAIN-CONTAINING PROTEIN 5"/>
    <property type="match status" value="1"/>
</dbReference>
<dbReference type="OrthoDB" id="71307at2759"/>
<feature type="compositionally biased region" description="Polar residues" evidence="3">
    <location>
        <begin position="56"/>
        <end position="76"/>
    </location>
</feature>
<feature type="chain" id="PRO_5004808327" description="ACB domain-containing protein" evidence="4">
    <location>
        <begin position="19"/>
        <end position="443"/>
    </location>
</feature>
<organism evidence="6 7">
    <name type="scientific">Amborella trichopoda</name>
    <dbReference type="NCBI Taxonomy" id="13333"/>
    <lineage>
        <taxon>Eukaryota</taxon>
        <taxon>Viridiplantae</taxon>
        <taxon>Streptophyta</taxon>
        <taxon>Embryophyta</taxon>
        <taxon>Tracheophyta</taxon>
        <taxon>Spermatophyta</taxon>
        <taxon>Magnoliopsida</taxon>
        <taxon>Amborellales</taxon>
        <taxon>Amborellaceae</taxon>
        <taxon>Amborella</taxon>
    </lineage>
</organism>
<proteinExistence type="inferred from homology"/>
<evidence type="ECO:0000256" key="4">
    <source>
        <dbReference type="SAM" id="SignalP"/>
    </source>
</evidence>
<evidence type="ECO:0000313" key="6">
    <source>
        <dbReference type="EMBL" id="ERN13375.1"/>
    </source>
</evidence>
<dbReference type="InterPro" id="IPR035984">
    <property type="entry name" value="Acyl-CoA-binding_sf"/>
</dbReference>
<name>W1Q0D1_AMBTC</name>
<evidence type="ECO:0000256" key="2">
    <source>
        <dbReference type="ARBA" id="ARBA00023121"/>
    </source>
</evidence>
<evidence type="ECO:0000256" key="3">
    <source>
        <dbReference type="SAM" id="MobiDB-lite"/>
    </source>
</evidence>
<dbReference type="eggNOG" id="KOG0817">
    <property type="taxonomic scope" value="Eukaryota"/>
</dbReference>
<evidence type="ECO:0000313" key="7">
    <source>
        <dbReference type="Proteomes" id="UP000017836"/>
    </source>
</evidence>
<dbReference type="AlphaFoldDB" id="W1Q0D1"/>
<dbReference type="STRING" id="13333.W1Q0D1"/>
<dbReference type="SUPFAM" id="SSF47027">
    <property type="entry name" value="Acyl-CoA binding protein"/>
    <property type="match status" value="1"/>
</dbReference>
<dbReference type="PROSITE" id="PS51228">
    <property type="entry name" value="ACB_2"/>
    <property type="match status" value="1"/>
</dbReference>
<dbReference type="EMBL" id="KI392588">
    <property type="protein sequence ID" value="ERN13375.1"/>
    <property type="molecule type" value="Genomic_DNA"/>
</dbReference>
<comment type="similarity">
    <text evidence="1">Belongs to the ACBP family.</text>
</comment>
<feature type="region of interest" description="Disordered" evidence="3">
    <location>
        <begin position="28"/>
        <end position="80"/>
    </location>
</feature>
<dbReference type="GO" id="GO:0006631">
    <property type="term" value="P:fatty acid metabolic process"/>
    <property type="evidence" value="ECO:0000318"/>
    <property type="project" value="GO_Central"/>
</dbReference>
<dbReference type="Gramene" id="ERN13375">
    <property type="protein sequence ID" value="ERN13375"/>
    <property type="gene ID" value="AMTR_s00041p00158160"/>
</dbReference>
<keyword evidence="4" id="KW-0732">Signal</keyword>
<reference evidence="7" key="1">
    <citation type="journal article" date="2013" name="Science">
        <title>The Amborella genome and the evolution of flowering plants.</title>
        <authorList>
            <consortium name="Amborella Genome Project"/>
        </authorList>
    </citation>
    <scope>NUCLEOTIDE SEQUENCE [LARGE SCALE GENOMIC DNA]</scope>
</reference>
<feature type="domain" description="ACB" evidence="5">
    <location>
        <begin position="271"/>
        <end position="360"/>
    </location>
</feature>
<accession>W1Q0D1</accession>
<feature type="compositionally biased region" description="Polar residues" evidence="3">
    <location>
        <begin position="38"/>
        <end position="47"/>
    </location>
</feature>
<dbReference type="KEGG" id="atr:18441620"/>
<dbReference type="PANTHER" id="PTHR23310">
    <property type="entry name" value="ACYL-COA-BINDING PROTEIN, ACBP"/>
    <property type="match status" value="1"/>
</dbReference>